<keyword evidence="1" id="KW-0812">Transmembrane</keyword>
<keyword evidence="1" id="KW-0472">Membrane</keyword>
<feature type="transmembrane region" description="Helical" evidence="1">
    <location>
        <begin position="56"/>
        <end position="75"/>
    </location>
</feature>
<keyword evidence="4" id="KW-1185">Reference proteome</keyword>
<feature type="transmembrane region" description="Helical" evidence="1">
    <location>
        <begin position="6"/>
        <end position="23"/>
    </location>
</feature>
<dbReference type="KEGG" id="kphy:AOZ06_13050"/>
<keyword evidence="1" id="KW-1133">Transmembrane helix</keyword>
<accession>A0A0N9HZR8</accession>
<dbReference type="STRING" id="860235.AOZ06_12730"/>
<dbReference type="KEGG" id="kphy:AOZ06_12730"/>
<evidence type="ECO:0000313" key="4">
    <source>
        <dbReference type="Proteomes" id="UP000063699"/>
    </source>
</evidence>
<gene>
    <name evidence="2" type="ORF">AOZ06_12730</name>
    <name evidence="3" type="ORF">AOZ06_13050</name>
</gene>
<evidence type="ECO:0000313" key="3">
    <source>
        <dbReference type="EMBL" id="ALG07712.1"/>
    </source>
</evidence>
<dbReference type="OrthoDB" id="57558at2"/>
<dbReference type="EMBL" id="CP012752">
    <property type="protein sequence ID" value="ALG07712.1"/>
    <property type="molecule type" value="Genomic_DNA"/>
</dbReference>
<reference evidence="3 4" key="1">
    <citation type="submission" date="2015-07" db="EMBL/GenBank/DDBJ databases">
        <title>Genome sequencing of Kibdelosporangium phytohabitans.</title>
        <authorList>
            <person name="Qin S."/>
            <person name="Xing K."/>
        </authorList>
    </citation>
    <scope>NUCLEOTIDE SEQUENCE [LARGE SCALE GENOMIC DNA]</scope>
    <source>
        <strain evidence="3 4">KLBMP1111</strain>
    </source>
</reference>
<dbReference type="RefSeq" id="WP_054289622.1">
    <property type="nucleotide sequence ID" value="NZ_CP012752.1"/>
</dbReference>
<evidence type="ECO:0000313" key="2">
    <source>
        <dbReference type="EMBL" id="ALG07656.1"/>
    </source>
</evidence>
<dbReference type="Proteomes" id="UP000063699">
    <property type="component" value="Chromosome"/>
</dbReference>
<dbReference type="EMBL" id="CP012752">
    <property type="protein sequence ID" value="ALG07656.1"/>
    <property type="molecule type" value="Genomic_DNA"/>
</dbReference>
<organism evidence="3 4">
    <name type="scientific">Kibdelosporangium phytohabitans</name>
    <dbReference type="NCBI Taxonomy" id="860235"/>
    <lineage>
        <taxon>Bacteria</taxon>
        <taxon>Bacillati</taxon>
        <taxon>Actinomycetota</taxon>
        <taxon>Actinomycetes</taxon>
        <taxon>Pseudonocardiales</taxon>
        <taxon>Pseudonocardiaceae</taxon>
        <taxon>Kibdelosporangium</taxon>
    </lineage>
</organism>
<name>A0A0N9HZR8_9PSEU</name>
<sequence>MNWDLVWTAFVTVTVGVFAVLEIRGLKADPRGKNYGTLSAALRRWLGIEPAKPRRWWLGSVFGAFWLWFVVHILTPWL</sequence>
<protein>
    <submittedName>
        <fullName evidence="3">Uncharacterized protein</fullName>
    </submittedName>
</protein>
<proteinExistence type="predicted"/>
<dbReference type="AlphaFoldDB" id="A0A0N9HZR8"/>
<evidence type="ECO:0000256" key="1">
    <source>
        <dbReference type="SAM" id="Phobius"/>
    </source>
</evidence>